<gene>
    <name evidence="3" type="ORF">SAMN05216259_109270</name>
</gene>
<dbReference type="Proteomes" id="UP000199341">
    <property type="component" value="Unassembled WGS sequence"/>
</dbReference>
<evidence type="ECO:0000256" key="1">
    <source>
        <dbReference type="SAM" id="MobiDB-lite"/>
    </source>
</evidence>
<evidence type="ECO:0000256" key="2">
    <source>
        <dbReference type="SAM" id="Phobius"/>
    </source>
</evidence>
<dbReference type="EMBL" id="FNIE01000009">
    <property type="protein sequence ID" value="SDO39678.1"/>
    <property type="molecule type" value="Genomic_DNA"/>
</dbReference>
<feature type="transmembrane region" description="Helical" evidence="2">
    <location>
        <begin position="51"/>
        <end position="73"/>
    </location>
</feature>
<feature type="region of interest" description="Disordered" evidence="1">
    <location>
        <begin position="1"/>
        <end position="24"/>
    </location>
</feature>
<keyword evidence="2" id="KW-1133">Transmembrane helix</keyword>
<feature type="transmembrane region" description="Helical" evidence="2">
    <location>
        <begin position="109"/>
        <end position="135"/>
    </location>
</feature>
<accession>A0A1H0J7A2</accession>
<reference evidence="3 4" key="1">
    <citation type="submission" date="2016-10" db="EMBL/GenBank/DDBJ databases">
        <authorList>
            <person name="de Groot N.N."/>
        </authorList>
    </citation>
    <scope>NUCLEOTIDE SEQUENCE [LARGE SCALE GENOMIC DNA]</scope>
    <source>
        <strain evidence="3 4">CGMCC 4.2022</strain>
    </source>
</reference>
<dbReference type="RefSeq" id="WP_093786145.1">
    <property type="nucleotide sequence ID" value="NZ_FNIE01000009.1"/>
</dbReference>
<dbReference type="STRING" id="310781.SAMN05216259_109270"/>
<keyword evidence="4" id="KW-1185">Reference proteome</keyword>
<dbReference type="OrthoDB" id="4333260at2"/>
<name>A0A1H0J7A2_9ACTN</name>
<keyword evidence="2" id="KW-0472">Membrane</keyword>
<evidence type="ECO:0000313" key="4">
    <source>
        <dbReference type="Proteomes" id="UP000199341"/>
    </source>
</evidence>
<evidence type="ECO:0000313" key="3">
    <source>
        <dbReference type="EMBL" id="SDO39678.1"/>
    </source>
</evidence>
<protein>
    <submittedName>
        <fullName evidence="3">Uncharacterized protein</fullName>
    </submittedName>
</protein>
<sequence length="192" mass="19523">MSANFPPPPQPPAGQNPYAAPPQAPYGAPAQPGFNAAAYPPPVVAARRENVGLGVVAGVVAAVVAALAYGGLLRALAKDDGTTTEFHYAAIAVGALIGFAVGKAGGRNVALPFVAGLVALGSVIFGELFGGALVISHYADQHGVSLSVTDIFFHHFGDLWKAWKADFSAARFIFLALAAVVGFGLAKRVGES</sequence>
<keyword evidence="2" id="KW-0812">Transmembrane</keyword>
<proteinExistence type="predicted"/>
<dbReference type="AlphaFoldDB" id="A0A1H0J7A2"/>
<feature type="transmembrane region" description="Helical" evidence="2">
    <location>
        <begin position="169"/>
        <end position="186"/>
    </location>
</feature>
<feature type="transmembrane region" description="Helical" evidence="2">
    <location>
        <begin position="85"/>
        <end position="102"/>
    </location>
</feature>
<organism evidence="3 4">
    <name type="scientific">Actinacidiphila guanduensis</name>
    <dbReference type="NCBI Taxonomy" id="310781"/>
    <lineage>
        <taxon>Bacteria</taxon>
        <taxon>Bacillati</taxon>
        <taxon>Actinomycetota</taxon>
        <taxon>Actinomycetes</taxon>
        <taxon>Kitasatosporales</taxon>
        <taxon>Streptomycetaceae</taxon>
        <taxon>Actinacidiphila</taxon>
    </lineage>
</organism>